<reference evidence="3 4" key="1">
    <citation type="journal article" date="2015" name="Nature">
        <title>rRNA introns, odd ribosomes, and small enigmatic genomes across a large radiation of phyla.</title>
        <authorList>
            <person name="Brown C.T."/>
            <person name="Hug L.A."/>
            <person name="Thomas B.C."/>
            <person name="Sharon I."/>
            <person name="Castelle C.J."/>
            <person name="Singh A."/>
            <person name="Wilkins M.J."/>
            <person name="Williams K.H."/>
            <person name="Banfield J.F."/>
        </authorList>
    </citation>
    <scope>NUCLEOTIDE SEQUENCE [LARGE SCALE GENOMIC DNA]</scope>
</reference>
<sequence length="155" mass="17256">MHKHLFDSIDIDHDHIFYTDGSVSNPYAEAEAYLEVLQKFGPADLCLLGLGQNGHIGFNEPSSSFELKTRVVDLTESTRKANSDAFDGKIDKVPKQAITMGISEIMQSKQILLVATGEQKLEILRKIKKSSTTEEIPATVLKSHKHAELVTDQKF</sequence>
<dbReference type="EMBL" id="LBVO01000049">
    <property type="protein sequence ID" value="KKQ87591.1"/>
    <property type="molecule type" value="Genomic_DNA"/>
</dbReference>
<dbReference type="InterPro" id="IPR037171">
    <property type="entry name" value="NagB/RpiA_transferase-like"/>
</dbReference>
<dbReference type="GO" id="GO:0006046">
    <property type="term" value="P:N-acetylglucosamine catabolic process"/>
    <property type="evidence" value="ECO:0007669"/>
    <property type="project" value="TreeGrafter"/>
</dbReference>
<accession>A0A0G0PEB4</accession>
<dbReference type="SUPFAM" id="SSF100950">
    <property type="entry name" value="NagB/RpiA/CoA transferase-like"/>
    <property type="match status" value="1"/>
</dbReference>
<dbReference type="PANTHER" id="PTHR11280:SF5">
    <property type="entry name" value="GLUCOSAMINE-6-PHOSPHATE ISOMERASE"/>
    <property type="match status" value="1"/>
</dbReference>
<dbReference type="InterPro" id="IPR006148">
    <property type="entry name" value="Glc/Gal-6P_isomerase"/>
</dbReference>
<comment type="caution">
    <text evidence="3">The sequence shown here is derived from an EMBL/GenBank/DDBJ whole genome shotgun (WGS) entry which is preliminary data.</text>
</comment>
<organism evidence="3 4">
    <name type="scientific">Berkelbacteria bacterium GW2011_GWA2_38_9</name>
    <dbReference type="NCBI Taxonomy" id="1618334"/>
    <lineage>
        <taxon>Bacteria</taxon>
        <taxon>Candidatus Berkelbacteria</taxon>
    </lineage>
</organism>
<evidence type="ECO:0000256" key="1">
    <source>
        <dbReference type="ARBA" id="ARBA00022801"/>
    </source>
</evidence>
<dbReference type="GO" id="GO:0019262">
    <property type="term" value="P:N-acetylneuraminate catabolic process"/>
    <property type="evidence" value="ECO:0007669"/>
    <property type="project" value="TreeGrafter"/>
</dbReference>
<dbReference type="Pfam" id="PF01182">
    <property type="entry name" value="Glucosamine_iso"/>
    <property type="match status" value="1"/>
</dbReference>
<protein>
    <submittedName>
        <fullName evidence="3">Glucosamine-6-phosphate deaminase</fullName>
    </submittedName>
</protein>
<dbReference type="Gene3D" id="3.40.50.1360">
    <property type="match status" value="1"/>
</dbReference>
<dbReference type="GO" id="GO:0004342">
    <property type="term" value="F:glucosamine-6-phosphate deaminase activity"/>
    <property type="evidence" value="ECO:0007669"/>
    <property type="project" value="InterPro"/>
</dbReference>
<dbReference type="AlphaFoldDB" id="A0A0G0PEB4"/>
<dbReference type="InterPro" id="IPR004547">
    <property type="entry name" value="Glucosamine6P_isomerase"/>
</dbReference>
<evidence type="ECO:0000313" key="3">
    <source>
        <dbReference type="EMBL" id="KKQ87591.1"/>
    </source>
</evidence>
<name>A0A0G0PEB4_9BACT</name>
<dbReference type="GO" id="GO:0042802">
    <property type="term" value="F:identical protein binding"/>
    <property type="evidence" value="ECO:0007669"/>
    <property type="project" value="TreeGrafter"/>
</dbReference>
<keyword evidence="1" id="KW-0378">Hydrolase</keyword>
<gene>
    <name evidence="3" type="ORF">UT11_C0049G0003</name>
</gene>
<dbReference type="PANTHER" id="PTHR11280">
    <property type="entry name" value="GLUCOSAMINE-6-PHOSPHATE ISOMERASE"/>
    <property type="match status" value="1"/>
</dbReference>
<dbReference type="GO" id="GO:0006043">
    <property type="term" value="P:glucosamine catabolic process"/>
    <property type="evidence" value="ECO:0007669"/>
    <property type="project" value="TreeGrafter"/>
</dbReference>
<dbReference type="Proteomes" id="UP000033934">
    <property type="component" value="Unassembled WGS sequence"/>
</dbReference>
<feature type="domain" description="Glucosamine/galactosamine-6-phosphate isomerase" evidence="2">
    <location>
        <begin position="2"/>
        <end position="144"/>
    </location>
</feature>
<dbReference type="GO" id="GO:0005975">
    <property type="term" value="P:carbohydrate metabolic process"/>
    <property type="evidence" value="ECO:0007669"/>
    <property type="project" value="InterPro"/>
</dbReference>
<dbReference type="GO" id="GO:0005737">
    <property type="term" value="C:cytoplasm"/>
    <property type="evidence" value="ECO:0007669"/>
    <property type="project" value="TreeGrafter"/>
</dbReference>
<proteinExistence type="predicted"/>
<dbReference type="CDD" id="cd01399">
    <property type="entry name" value="GlcN6P_deaminase"/>
    <property type="match status" value="1"/>
</dbReference>
<evidence type="ECO:0000259" key="2">
    <source>
        <dbReference type="Pfam" id="PF01182"/>
    </source>
</evidence>
<dbReference type="PATRIC" id="fig|1618334.3.peg.660"/>
<evidence type="ECO:0000313" key="4">
    <source>
        <dbReference type="Proteomes" id="UP000033934"/>
    </source>
</evidence>